<evidence type="ECO:0000259" key="1">
    <source>
        <dbReference type="PROSITE" id="PS50994"/>
    </source>
</evidence>
<dbReference type="InterPro" id="IPR036397">
    <property type="entry name" value="RNaseH_sf"/>
</dbReference>
<organism evidence="2 3">
    <name type="scientific">Prosthecobacter debontii</name>
    <dbReference type="NCBI Taxonomy" id="48467"/>
    <lineage>
        <taxon>Bacteria</taxon>
        <taxon>Pseudomonadati</taxon>
        <taxon>Verrucomicrobiota</taxon>
        <taxon>Verrucomicrobiia</taxon>
        <taxon>Verrucomicrobiales</taxon>
        <taxon>Verrucomicrobiaceae</taxon>
        <taxon>Prosthecobacter</taxon>
    </lineage>
</organism>
<reference evidence="3" key="1">
    <citation type="submission" date="2017-02" db="EMBL/GenBank/DDBJ databases">
        <authorList>
            <person name="Varghese N."/>
            <person name="Submissions S."/>
        </authorList>
    </citation>
    <scope>NUCLEOTIDE SEQUENCE [LARGE SCALE GENOMIC DNA]</scope>
    <source>
        <strain evidence="3">ATCC 700200</strain>
    </source>
</reference>
<keyword evidence="3" id="KW-1185">Reference proteome</keyword>
<dbReference type="Pfam" id="PF00665">
    <property type="entry name" value="rve"/>
    <property type="match status" value="1"/>
</dbReference>
<dbReference type="GO" id="GO:0003676">
    <property type="term" value="F:nucleic acid binding"/>
    <property type="evidence" value="ECO:0007669"/>
    <property type="project" value="InterPro"/>
</dbReference>
<dbReference type="SUPFAM" id="SSF53098">
    <property type="entry name" value="Ribonuclease H-like"/>
    <property type="match status" value="1"/>
</dbReference>
<dbReference type="PANTHER" id="PTHR47515">
    <property type="entry name" value="LOW CALCIUM RESPONSE LOCUS PROTEIN T"/>
    <property type="match status" value="1"/>
</dbReference>
<proteinExistence type="predicted"/>
<dbReference type="Proteomes" id="UP000190774">
    <property type="component" value="Unassembled WGS sequence"/>
</dbReference>
<dbReference type="STRING" id="48467.SAMN02745166_01692"/>
<dbReference type="GO" id="GO:0015074">
    <property type="term" value="P:DNA integration"/>
    <property type="evidence" value="ECO:0007669"/>
    <property type="project" value="InterPro"/>
</dbReference>
<dbReference type="PROSITE" id="PS50994">
    <property type="entry name" value="INTEGRASE"/>
    <property type="match status" value="1"/>
</dbReference>
<name>A0A1T4XLF6_9BACT</name>
<evidence type="ECO:0000313" key="2">
    <source>
        <dbReference type="EMBL" id="SKA90336.1"/>
    </source>
</evidence>
<dbReference type="Gene3D" id="3.30.420.10">
    <property type="entry name" value="Ribonuclease H-like superfamily/Ribonuclease H"/>
    <property type="match status" value="1"/>
</dbReference>
<dbReference type="InterPro" id="IPR012337">
    <property type="entry name" value="RNaseH-like_sf"/>
</dbReference>
<sequence length="184" mass="21065">MVSPARKREAVVHLEGKFQVSQRRACKSLVQPRSTLRLGSIEAGSQRQRAPQINEVWCYDFVFDQTEDGRRLKWLPICDEFTRENVALEVERKMEAADVVRVLEAAVARRGCAPKYIRSDNGPEFVAKVVRKWIAEKGFETLYIKPGSPWQNAYSESFNSRMRDELLNVESFSTLLEAKVLGKA</sequence>
<feature type="domain" description="Integrase catalytic" evidence="1">
    <location>
        <begin position="47"/>
        <end position="184"/>
    </location>
</feature>
<dbReference type="AlphaFoldDB" id="A0A1T4XLF6"/>
<dbReference type="InterPro" id="IPR001584">
    <property type="entry name" value="Integrase_cat-core"/>
</dbReference>
<gene>
    <name evidence="2" type="ORF">SAMN02745166_01692</name>
</gene>
<evidence type="ECO:0000313" key="3">
    <source>
        <dbReference type="Proteomes" id="UP000190774"/>
    </source>
</evidence>
<dbReference type="PANTHER" id="PTHR47515:SF1">
    <property type="entry name" value="BLR2054 PROTEIN"/>
    <property type="match status" value="1"/>
</dbReference>
<protein>
    <submittedName>
        <fullName evidence="2">Integrase core domain-containing protein</fullName>
    </submittedName>
</protein>
<accession>A0A1T4XLF6</accession>
<dbReference type="EMBL" id="FUYE01000004">
    <property type="protein sequence ID" value="SKA90336.1"/>
    <property type="molecule type" value="Genomic_DNA"/>
</dbReference>